<gene>
    <name evidence="1" type="ORF">IE53DRAFT_391212</name>
</gene>
<dbReference type="EMBL" id="KZ820830">
    <property type="protein sequence ID" value="PWN46623.1"/>
    <property type="molecule type" value="Genomic_DNA"/>
</dbReference>
<keyword evidence="2" id="KW-1185">Reference proteome</keyword>
<reference evidence="1 2" key="1">
    <citation type="journal article" date="2018" name="Mol. Biol. Evol.">
        <title>Broad Genomic Sampling Reveals a Smut Pathogenic Ancestry of the Fungal Clade Ustilaginomycotina.</title>
        <authorList>
            <person name="Kijpornyongpan T."/>
            <person name="Mondo S.J."/>
            <person name="Barry K."/>
            <person name="Sandor L."/>
            <person name="Lee J."/>
            <person name="Lipzen A."/>
            <person name="Pangilinan J."/>
            <person name="LaButti K."/>
            <person name="Hainaut M."/>
            <person name="Henrissat B."/>
            <person name="Grigoriev I.V."/>
            <person name="Spatafora J.W."/>
            <person name="Aime M.C."/>
        </authorList>
    </citation>
    <scope>NUCLEOTIDE SEQUENCE [LARGE SCALE GENOMIC DNA]</scope>
    <source>
        <strain evidence="1 2">SA 807</strain>
    </source>
</reference>
<evidence type="ECO:0000313" key="2">
    <source>
        <dbReference type="Proteomes" id="UP000245626"/>
    </source>
</evidence>
<sequence length="377" mass="40651">MGLPPRQALTVREPDRSKLPPAIHPNLILALRFLITGLVCLLSLATCIMCILVVAYYNNHEPIIKPSWGSLIYLIVLGFLTPIVYFGYNIFLPLMPFIQYGDFLYGLFMVKIELLLQFTMCVLWVSGALAYACDLRGRENCQFDGYNHDPKPSDFEHACDLINWAVPLAYATFGVQVLLWAFETVFGLYTFLLLDQESLNEPHFEWGRRAYNYQHSPNHQRSRSITAPVANASPRGSAAGAGAGAAAGAAAASYRAIGRRSPPSRPDSENGGGGGGRRGAAYNDDNHEEANSEMGESRASIPVSLGSRGRRGAAYGGLDQSQAAADLEAGGGGAAAAAALASRPIRKPVSNSSVGGRRRGSVDEESGWHLKEDESDG</sequence>
<proteinExistence type="predicted"/>
<name>A0ACD0NLB1_9BASI</name>
<protein>
    <submittedName>
        <fullName evidence="1">Uncharacterized protein</fullName>
    </submittedName>
</protein>
<dbReference type="Proteomes" id="UP000245626">
    <property type="component" value="Unassembled WGS sequence"/>
</dbReference>
<accession>A0ACD0NLB1</accession>
<organism evidence="1 2">
    <name type="scientific">Violaceomyces palustris</name>
    <dbReference type="NCBI Taxonomy" id="1673888"/>
    <lineage>
        <taxon>Eukaryota</taxon>
        <taxon>Fungi</taxon>
        <taxon>Dikarya</taxon>
        <taxon>Basidiomycota</taxon>
        <taxon>Ustilaginomycotina</taxon>
        <taxon>Ustilaginomycetes</taxon>
        <taxon>Violaceomycetales</taxon>
        <taxon>Violaceomycetaceae</taxon>
        <taxon>Violaceomyces</taxon>
    </lineage>
</organism>
<evidence type="ECO:0000313" key="1">
    <source>
        <dbReference type="EMBL" id="PWN46623.1"/>
    </source>
</evidence>